<accession>X1LCF7</accession>
<evidence type="ECO:0000313" key="1">
    <source>
        <dbReference type="EMBL" id="GAI00110.1"/>
    </source>
</evidence>
<sequence length="92" mass="10545">MPQTFIEGGERVPPQYRGLIEYINEPLPEYSLMTIEAEPGERKVDAVLRQLKDGVDTIQRSENFRQFLTTMSKFHDYSLGNTILIMIQKPGG</sequence>
<protein>
    <submittedName>
        <fullName evidence="1">Uncharacterized protein</fullName>
    </submittedName>
</protein>
<proteinExistence type="predicted"/>
<name>X1LCF7_9ZZZZ</name>
<dbReference type="AlphaFoldDB" id="X1LCF7"/>
<organism evidence="1">
    <name type="scientific">marine sediment metagenome</name>
    <dbReference type="NCBI Taxonomy" id="412755"/>
    <lineage>
        <taxon>unclassified sequences</taxon>
        <taxon>metagenomes</taxon>
        <taxon>ecological metagenomes</taxon>
    </lineage>
</organism>
<comment type="caution">
    <text evidence="1">The sequence shown here is derived from an EMBL/GenBank/DDBJ whole genome shotgun (WGS) entry which is preliminary data.</text>
</comment>
<gene>
    <name evidence="1" type="ORF">S03H2_69786</name>
</gene>
<feature type="non-terminal residue" evidence="1">
    <location>
        <position position="92"/>
    </location>
</feature>
<reference evidence="1" key="1">
    <citation type="journal article" date="2014" name="Front. Microbiol.">
        <title>High frequency of phylogenetically diverse reductive dehalogenase-homologous genes in deep subseafloor sedimentary metagenomes.</title>
        <authorList>
            <person name="Kawai M."/>
            <person name="Futagami T."/>
            <person name="Toyoda A."/>
            <person name="Takaki Y."/>
            <person name="Nishi S."/>
            <person name="Hori S."/>
            <person name="Arai W."/>
            <person name="Tsubouchi T."/>
            <person name="Morono Y."/>
            <person name="Uchiyama I."/>
            <person name="Ito T."/>
            <person name="Fujiyama A."/>
            <person name="Inagaki F."/>
            <person name="Takami H."/>
        </authorList>
    </citation>
    <scope>NUCLEOTIDE SEQUENCE</scope>
    <source>
        <strain evidence="1">Expedition CK06-06</strain>
    </source>
</reference>
<dbReference type="EMBL" id="BARU01046195">
    <property type="protein sequence ID" value="GAI00110.1"/>
    <property type="molecule type" value="Genomic_DNA"/>
</dbReference>